<dbReference type="Proteomes" id="UP001500457">
    <property type="component" value="Unassembled WGS sequence"/>
</dbReference>
<accession>A0ABP9E689</accession>
<comment type="caution">
    <text evidence="1">The sequence shown here is derived from an EMBL/GenBank/DDBJ whole genome shotgun (WGS) entry which is preliminary data.</text>
</comment>
<gene>
    <name evidence="1" type="ORF">GCM10023203_10220</name>
</gene>
<evidence type="ECO:0000313" key="2">
    <source>
        <dbReference type="Proteomes" id="UP001500457"/>
    </source>
</evidence>
<evidence type="ECO:0000313" key="1">
    <source>
        <dbReference type="EMBL" id="GAA4864325.1"/>
    </source>
</evidence>
<reference evidence="2" key="1">
    <citation type="journal article" date="2019" name="Int. J. Syst. Evol. Microbiol.">
        <title>The Global Catalogue of Microorganisms (GCM) 10K type strain sequencing project: providing services to taxonomists for standard genome sequencing and annotation.</title>
        <authorList>
            <consortium name="The Broad Institute Genomics Platform"/>
            <consortium name="The Broad Institute Genome Sequencing Center for Infectious Disease"/>
            <person name="Wu L."/>
            <person name="Ma J."/>
        </authorList>
    </citation>
    <scope>NUCLEOTIDE SEQUENCE [LARGE SCALE GENOMIC DNA]</scope>
    <source>
        <strain evidence="2">JCM 17983</strain>
    </source>
</reference>
<sequence length="66" mass="6992">MLRQCSDRAGTTVRAWEAGTGSLVLLRGPGLAGVEDGRPLHAVDGPREGRRTSVTFRATGTRDLSV</sequence>
<dbReference type="EMBL" id="BAABHQ010000002">
    <property type="protein sequence ID" value="GAA4864325.1"/>
    <property type="molecule type" value="Genomic_DNA"/>
</dbReference>
<dbReference type="RefSeq" id="WP_274229640.1">
    <property type="nucleotide sequence ID" value="NZ_BAABHQ010000002.1"/>
</dbReference>
<name>A0ABP9E689_9PSEU</name>
<proteinExistence type="predicted"/>
<organism evidence="1 2">
    <name type="scientific">Actinomycetospora straminea</name>
    <dbReference type="NCBI Taxonomy" id="663607"/>
    <lineage>
        <taxon>Bacteria</taxon>
        <taxon>Bacillati</taxon>
        <taxon>Actinomycetota</taxon>
        <taxon>Actinomycetes</taxon>
        <taxon>Pseudonocardiales</taxon>
        <taxon>Pseudonocardiaceae</taxon>
        <taxon>Actinomycetospora</taxon>
    </lineage>
</organism>
<keyword evidence="2" id="KW-1185">Reference proteome</keyword>
<protein>
    <submittedName>
        <fullName evidence="1">Uncharacterized protein</fullName>
    </submittedName>
</protein>